<dbReference type="InterPro" id="IPR043594">
    <property type="entry name" value="HMGL"/>
</dbReference>
<evidence type="ECO:0000313" key="8">
    <source>
        <dbReference type="EMBL" id="CEQ41402.1"/>
    </source>
</evidence>
<dbReference type="EMBL" id="CENE01000014">
    <property type="protein sequence ID" value="CEQ41402.1"/>
    <property type="molecule type" value="Genomic_DNA"/>
</dbReference>
<reference evidence="9" key="1">
    <citation type="submission" date="2015-02" db="EMBL/GenBank/DDBJ databases">
        <authorList>
            <person name="Gon?alves P."/>
        </authorList>
    </citation>
    <scope>NUCLEOTIDE SEQUENCE [LARGE SCALE GENOMIC DNA]</scope>
</reference>
<dbReference type="Pfam" id="PF00682">
    <property type="entry name" value="HMGL-like"/>
    <property type="match status" value="1"/>
</dbReference>
<comment type="catalytic activity">
    <reaction evidence="6">
        <text>(3S)-3-hydroxy-3-methylglutaryl-CoA = acetoacetate + acetyl-CoA</text>
        <dbReference type="Rhea" id="RHEA:24404"/>
        <dbReference type="ChEBI" id="CHEBI:13705"/>
        <dbReference type="ChEBI" id="CHEBI:43074"/>
        <dbReference type="ChEBI" id="CHEBI:57288"/>
        <dbReference type="EC" id="4.1.3.4"/>
    </reaction>
</comment>
<gene>
    <name evidence="8" type="primary">SPOSA6832_03121</name>
</gene>
<dbReference type="AlphaFoldDB" id="A0A0D6EMZ9"/>
<evidence type="ECO:0000259" key="7">
    <source>
        <dbReference type="PROSITE" id="PS50991"/>
    </source>
</evidence>
<dbReference type="UniPathway" id="UPA00896">
    <property type="reaction ID" value="UER00863"/>
</dbReference>
<dbReference type="GO" id="GO:0046951">
    <property type="term" value="P:ketone body biosynthetic process"/>
    <property type="evidence" value="ECO:0007669"/>
    <property type="project" value="TreeGrafter"/>
</dbReference>
<dbReference type="SUPFAM" id="SSF51569">
    <property type="entry name" value="Aldolase"/>
    <property type="match status" value="1"/>
</dbReference>
<comment type="similarity">
    <text evidence="2">Belongs to the HMG-CoA lyase family.</text>
</comment>
<dbReference type="EC" id="4.1.3.4" evidence="3"/>
<evidence type="ECO:0000256" key="2">
    <source>
        <dbReference type="ARBA" id="ARBA00009405"/>
    </source>
</evidence>
<dbReference type="InterPro" id="IPR013785">
    <property type="entry name" value="Aldolase_TIM"/>
</dbReference>
<evidence type="ECO:0000256" key="4">
    <source>
        <dbReference type="ARBA" id="ARBA00022723"/>
    </source>
</evidence>
<evidence type="ECO:0000256" key="5">
    <source>
        <dbReference type="ARBA" id="ARBA00023239"/>
    </source>
</evidence>
<proteinExistence type="inferred from homology"/>
<keyword evidence="4" id="KW-0479">Metal-binding</keyword>
<comment type="pathway">
    <text evidence="1">Metabolic intermediate metabolism; (S)-3-hydroxy-3-methylglutaryl-CoA degradation; acetoacetate from (S)-3-hydroxy-3-methylglutaryl-CoA: step 1/1.</text>
</comment>
<keyword evidence="9" id="KW-1185">Reference proteome</keyword>
<dbReference type="PROSITE" id="PS50991">
    <property type="entry name" value="PYR_CT"/>
    <property type="match status" value="1"/>
</dbReference>
<evidence type="ECO:0000256" key="6">
    <source>
        <dbReference type="ARBA" id="ARBA00049877"/>
    </source>
</evidence>
<protein>
    <recommendedName>
        <fullName evidence="3">hydroxymethylglutaryl-CoA lyase</fullName>
        <ecNumber evidence="3">4.1.3.4</ecNumber>
    </recommendedName>
</protein>
<dbReference type="Gene3D" id="3.20.20.70">
    <property type="entry name" value="Aldolase class I"/>
    <property type="match status" value="1"/>
</dbReference>
<dbReference type="GO" id="GO:0006552">
    <property type="term" value="P:L-leucine catabolic process"/>
    <property type="evidence" value="ECO:0007669"/>
    <property type="project" value="TreeGrafter"/>
</dbReference>
<dbReference type="PANTHER" id="PTHR42738:SF7">
    <property type="entry name" value="HYDROXYMETHYLGLUTARYL-COA LYASE"/>
    <property type="match status" value="1"/>
</dbReference>
<sequence>MASTPEVVTSDTLTQLRQLTHSGGLHLSLPVLVPNERGLSALLSLLSAHSLVEAPPLTDEIAVFVSATDGFSRANLNTSVEDSLEALPPLIGRARAAGLKVRAYVSAVLGCPFEGRVDPSRPASVARKLLEMGAYEVSLGDTIGVGVPKGWEALLNECERKGVPVSKLAAHCHDTYGTAIANVLHCVSVCRVPWLPSAPHLTHLPSIVSQLGVSTVDSSIASLGGCPFSPGSTGNVSTEDVLYALSTSGIPTTVLPDPDHLPSSSWSWEDLLDGQGERARKFEEICAVGQWVSDALGRENGSRVGRAMKGRRERRHREWAKL</sequence>
<evidence type="ECO:0000256" key="1">
    <source>
        <dbReference type="ARBA" id="ARBA00005143"/>
    </source>
</evidence>
<keyword evidence="5" id="KW-0456">Lyase</keyword>
<organism evidence="8 9">
    <name type="scientific">Sporidiobolus salmonicolor</name>
    <name type="common">Yeast-like fungus</name>
    <name type="synonym">Sporobolomyces salmonicolor</name>
    <dbReference type="NCBI Taxonomy" id="5005"/>
    <lineage>
        <taxon>Eukaryota</taxon>
        <taxon>Fungi</taxon>
        <taxon>Dikarya</taxon>
        <taxon>Basidiomycota</taxon>
        <taxon>Pucciniomycotina</taxon>
        <taxon>Microbotryomycetes</taxon>
        <taxon>Sporidiobolales</taxon>
        <taxon>Sporidiobolaceae</taxon>
        <taxon>Sporobolomyces</taxon>
    </lineage>
</organism>
<dbReference type="InterPro" id="IPR000891">
    <property type="entry name" value="PYR_CT"/>
</dbReference>
<name>A0A0D6EMZ9_SPOSA</name>
<dbReference type="GO" id="GO:0004419">
    <property type="term" value="F:hydroxymethylglutaryl-CoA lyase activity"/>
    <property type="evidence" value="ECO:0007669"/>
    <property type="project" value="UniProtKB-EC"/>
</dbReference>
<dbReference type="OrthoDB" id="1905920at2759"/>
<feature type="domain" description="Pyruvate carboxyltransferase" evidence="7">
    <location>
        <begin position="1"/>
        <end position="242"/>
    </location>
</feature>
<accession>A0A0D6EMZ9</accession>
<dbReference type="GO" id="GO:0046872">
    <property type="term" value="F:metal ion binding"/>
    <property type="evidence" value="ECO:0007669"/>
    <property type="project" value="UniProtKB-KW"/>
</dbReference>
<evidence type="ECO:0000256" key="3">
    <source>
        <dbReference type="ARBA" id="ARBA00012910"/>
    </source>
</evidence>
<dbReference type="PANTHER" id="PTHR42738">
    <property type="entry name" value="HYDROXYMETHYLGLUTARYL-COA LYASE"/>
    <property type="match status" value="1"/>
</dbReference>
<dbReference type="Proteomes" id="UP000243876">
    <property type="component" value="Unassembled WGS sequence"/>
</dbReference>
<evidence type="ECO:0000313" key="9">
    <source>
        <dbReference type="Proteomes" id="UP000243876"/>
    </source>
</evidence>